<keyword evidence="7" id="KW-1185">Reference proteome</keyword>
<accession>A0A8J3IVH1</accession>
<evidence type="ECO:0000256" key="1">
    <source>
        <dbReference type="ARBA" id="ARBA00004141"/>
    </source>
</evidence>
<name>A0A8J3IVH1_9CHLR</name>
<comment type="subcellular location">
    <subcellularLocation>
        <location evidence="1">Membrane</location>
        <topology evidence="1">Multi-pass membrane protein</topology>
    </subcellularLocation>
</comment>
<dbReference type="RefSeq" id="WP_220209893.1">
    <property type="nucleotide sequence ID" value="NZ_BNJK01000002.1"/>
</dbReference>
<keyword evidence="2 5" id="KW-0812">Transmembrane</keyword>
<feature type="transmembrane region" description="Helical" evidence="5">
    <location>
        <begin position="60"/>
        <end position="81"/>
    </location>
</feature>
<dbReference type="Proteomes" id="UP000597444">
    <property type="component" value="Unassembled WGS sequence"/>
</dbReference>
<dbReference type="Pfam" id="PF13564">
    <property type="entry name" value="DoxX_2"/>
    <property type="match status" value="1"/>
</dbReference>
<evidence type="ECO:0000256" key="4">
    <source>
        <dbReference type="ARBA" id="ARBA00023136"/>
    </source>
</evidence>
<dbReference type="PIRSF" id="PIRSF030066">
    <property type="entry name" value="UCP030066"/>
    <property type="match status" value="1"/>
</dbReference>
<dbReference type="AlphaFoldDB" id="A0A8J3IVH1"/>
<dbReference type="InterPro" id="IPR032808">
    <property type="entry name" value="DoxX"/>
</dbReference>
<organism evidence="6 7">
    <name type="scientific">Reticulibacter mediterranei</name>
    <dbReference type="NCBI Taxonomy" id="2778369"/>
    <lineage>
        <taxon>Bacteria</taxon>
        <taxon>Bacillati</taxon>
        <taxon>Chloroflexota</taxon>
        <taxon>Ktedonobacteria</taxon>
        <taxon>Ktedonobacterales</taxon>
        <taxon>Reticulibacteraceae</taxon>
        <taxon>Reticulibacter</taxon>
    </lineage>
</organism>
<keyword evidence="3 5" id="KW-1133">Transmembrane helix</keyword>
<dbReference type="EMBL" id="BNJK01000002">
    <property type="protein sequence ID" value="GHO99245.1"/>
    <property type="molecule type" value="Genomic_DNA"/>
</dbReference>
<keyword evidence="4 5" id="KW-0472">Membrane</keyword>
<evidence type="ECO:0000313" key="6">
    <source>
        <dbReference type="EMBL" id="GHO99245.1"/>
    </source>
</evidence>
<evidence type="ECO:0000256" key="3">
    <source>
        <dbReference type="ARBA" id="ARBA00022989"/>
    </source>
</evidence>
<evidence type="ECO:0000313" key="7">
    <source>
        <dbReference type="Proteomes" id="UP000597444"/>
    </source>
</evidence>
<dbReference type="InterPro" id="IPR016944">
    <property type="entry name" value="UCP030066"/>
</dbReference>
<evidence type="ECO:0008006" key="8">
    <source>
        <dbReference type="Google" id="ProtNLM"/>
    </source>
</evidence>
<gene>
    <name evidence="6" type="ORF">KSF_092930</name>
</gene>
<evidence type="ECO:0000256" key="5">
    <source>
        <dbReference type="SAM" id="Phobius"/>
    </source>
</evidence>
<reference evidence="6" key="1">
    <citation type="submission" date="2020-10" db="EMBL/GenBank/DDBJ databases">
        <title>Taxonomic study of unclassified bacteria belonging to the class Ktedonobacteria.</title>
        <authorList>
            <person name="Yabe S."/>
            <person name="Wang C.M."/>
            <person name="Zheng Y."/>
            <person name="Sakai Y."/>
            <person name="Cavaletti L."/>
            <person name="Monciardini P."/>
            <person name="Donadio S."/>
        </authorList>
    </citation>
    <scope>NUCLEOTIDE SEQUENCE</scope>
    <source>
        <strain evidence="6">ID150040</strain>
    </source>
</reference>
<dbReference type="GO" id="GO:0016020">
    <property type="term" value="C:membrane"/>
    <property type="evidence" value="ECO:0007669"/>
    <property type="project" value="UniProtKB-SubCell"/>
</dbReference>
<proteinExistence type="predicted"/>
<feature type="transmembrane region" description="Helical" evidence="5">
    <location>
        <begin position="20"/>
        <end position="40"/>
    </location>
</feature>
<evidence type="ECO:0000256" key="2">
    <source>
        <dbReference type="ARBA" id="ARBA00022692"/>
    </source>
</evidence>
<comment type="caution">
    <text evidence="6">The sequence shown here is derived from an EMBL/GenBank/DDBJ whole genome shotgun (WGS) entry which is preliminary data.</text>
</comment>
<protein>
    <recommendedName>
        <fullName evidence="8">DoxX family protein</fullName>
    </recommendedName>
</protein>
<sequence length="166" mass="17573">MPTHLSKEDALMKLKGISYWVATILIVLELLAGGVADLIHGPTLLFAGDSVVLVLARLGYPVYLLTILGVWKLLGATALLVPRFPRLKEWTYAGIFIELTGAAASAAARGGDMGDLIAPLALAALTLASWALRPPARTLGVILPTRETESRKNDTINAAASFTAPE</sequence>